<dbReference type="InterPro" id="IPR012944">
    <property type="entry name" value="SusD_RagB_dom"/>
</dbReference>
<dbReference type="KEGG" id="add:HUW48_26200"/>
<keyword evidence="4" id="KW-0472">Membrane</keyword>
<organism evidence="9 10">
    <name type="scientific">Adhaeribacter radiodurans</name>
    <dbReference type="NCBI Taxonomy" id="2745197"/>
    <lineage>
        <taxon>Bacteria</taxon>
        <taxon>Pseudomonadati</taxon>
        <taxon>Bacteroidota</taxon>
        <taxon>Cytophagia</taxon>
        <taxon>Cytophagales</taxon>
        <taxon>Hymenobacteraceae</taxon>
        <taxon>Adhaeribacter</taxon>
    </lineage>
</organism>
<dbReference type="InterPro" id="IPR011990">
    <property type="entry name" value="TPR-like_helical_dom_sf"/>
</dbReference>
<evidence type="ECO:0000256" key="5">
    <source>
        <dbReference type="ARBA" id="ARBA00023237"/>
    </source>
</evidence>
<feature type="signal peptide" evidence="6">
    <location>
        <begin position="1"/>
        <end position="26"/>
    </location>
</feature>
<dbReference type="SUPFAM" id="SSF48452">
    <property type="entry name" value="TPR-like"/>
    <property type="match status" value="1"/>
</dbReference>
<keyword evidence="3 6" id="KW-0732">Signal</keyword>
<evidence type="ECO:0000256" key="2">
    <source>
        <dbReference type="ARBA" id="ARBA00006275"/>
    </source>
</evidence>
<dbReference type="Proteomes" id="UP000514509">
    <property type="component" value="Chromosome"/>
</dbReference>
<feature type="chain" id="PRO_5029475511" evidence="6">
    <location>
        <begin position="27"/>
        <end position="511"/>
    </location>
</feature>
<name>A0A7L7LFL4_9BACT</name>
<dbReference type="RefSeq" id="WP_182413741.1">
    <property type="nucleotide sequence ID" value="NZ_CP055153.1"/>
</dbReference>
<reference evidence="9 10" key="1">
    <citation type="submission" date="2020-06" db="EMBL/GenBank/DDBJ databases">
        <authorList>
            <person name="Hwang Y.J."/>
        </authorList>
    </citation>
    <scope>NUCLEOTIDE SEQUENCE [LARGE SCALE GENOMIC DNA]</scope>
    <source>
        <strain evidence="9 10">KUDC8001</strain>
    </source>
</reference>
<dbReference type="Gene3D" id="1.25.40.10">
    <property type="entry name" value="Tetratricopeptide repeat domain"/>
    <property type="match status" value="1"/>
</dbReference>
<keyword evidence="10" id="KW-1185">Reference proteome</keyword>
<evidence type="ECO:0000313" key="10">
    <source>
        <dbReference type="Proteomes" id="UP000514509"/>
    </source>
</evidence>
<dbReference type="AlphaFoldDB" id="A0A7L7LFL4"/>
<dbReference type="CDD" id="cd08977">
    <property type="entry name" value="SusD"/>
    <property type="match status" value="1"/>
</dbReference>
<dbReference type="Pfam" id="PF14322">
    <property type="entry name" value="SusD-like_3"/>
    <property type="match status" value="1"/>
</dbReference>
<keyword evidence="5" id="KW-0998">Cell outer membrane</keyword>
<evidence type="ECO:0000259" key="7">
    <source>
        <dbReference type="Pfam" id="PF07980"/>
    </source>
</evidence>
<proteinExistence type="inferred from homology"/>
<evidence type="ECO:0000256" key="4">
    <source>
        <dbReference type="ARBA" id="ARBA00023136"/>
    </source>
</evidence>
<sequence length="511" mass="57088">MKIHPYKKIIAAASITSLLLGAPACTDLDTEIYDRADANEFPTSVQELRSIIGSTYAELRGFYDPVSVLNEATSDEMVVPTRGPDWYDNASWQQMARHEWTPVSPGQINGSWEWAYRVIAKANINLVALNTTQLDISDADRATLAAELKTARAYAYFWLIDMFGSVPLITEDTPPGNPSQSPRSEVFAFIEKDLKDALPNLSEGKGTEFYGRFTKGAANTLLAKLYLNAEVYTGTARWQDAIAATDAVINSSTGYSLNPDFLSNFAVNNAANPATYNENIFTIPYDKILATGMNWQMRTLHYAQGGAYGLSGNPWNGFATRADFYNTFPENDKRRAIWLVGPQKDNQGNIIQFTDAVDNKSKQLIFTPEISSLEKAFGNEGVRNVKYEVQKNNNRTDQDNDFVAFRFSDVLLMKAEALVRSGNSGDAIDLVNQVRQRAGVANLGAVTLDDILAERGRELTWEGWRRNDLIRFGKWEDAWQFKNNSDVNRRLFPIPATQLSSNPNLKQNPGY</sequence>
<evidence type="ECO:0000256" key="6">
    <source>
        <dbReference type="SAM" id="SignalP"/>
    </source>
</evidence>
<comment type="similarity">
    <text evidence="2">Belongs to the SusD family.</text>
</comment>
<accession>A0A7L7LFL4</accession>
<evidence type="ECO:0000259" key="8">
    <source>
        <dbReference type="Pfam" id="PF14322"/>
    </source>
</evidence>
<gene>
    <name evidence="9" type="ORF">HUW48_26200</name>
</gene>
<evidence type="ECO:0000256" key="1">
    <source>
        <dbReference type="ARBA" id="ARBA00004442"/>
    </source>
</evidence>
<dbReference type="GO" id="GO:0009279">
    <property type="term" value="C:cell outer membrane"/>
    <property type="evidence" value="ECO:0007669"/>
    <property type="project" value="UniProtKB-SubCell"/>
</dbReference>
<protein>
    <submittedName>
        <fullName evidence="9">RagB/SusD family nutrient uptake outer membrane protein</fullName>
    </submittedName>
</protein>
<comment type="subcellular location">
    <subcellularLocation>
        <location evidence="1">Cell outer membrane</location>
    </subcellularLocation>
</comment>
<evidence type="ECO:0000256" key="3">
    <source>
        <dbReference type="ARBA" id="ARBA00022729"/>
    </source>
</evidence>
<dbReference type="Pfam" id="PF07980">
    <property type="entry name" value="SusD_RagB"/>
    <property type="match status" value="1"/>
</dbReference>
<evidence type="ECO:0000313" key="9">
    <source>
        <dbReference type="EMBL" id="QMU31305.1"/>
    </source>
</evidence>
<dbReference type="EMBL" id="CP055153">
    <property type="protein sequence ID" value="QMU31305.1"/>
    <property type="molecule type" value="Genomic_DNA"/>
</dbReference>
<dbReference type="InterPro" id="IPR033985">
    <property type="entry name" value="SusD-like_N"/>
</dbReference>
<reference evidence="9 10" key="2">
    <citation type="submission" date="2020-08" db="EMBL/GenBank/DDBJ databases">
        <title>Adhaeribacter dokdonensis sp. nov., isolated from the rhizosphere of Elymus tsukushiensis, a plant native to the Dokdo Islands, Republic of Korea.</title>
        <authorList>
            <person name="Ghim S.Y."/>
        </authorList>
    </citation>
    <scope>NUCLEOTIDE SEQUENCE [LARGE SCALE GENOMIC DNA]</scope>
    <source>
        <strain evidence="9 10">KUDC8001</strain>
    </source>
</reference>
<feature type="domain" description="RagB/SusD" evidence="7">
    <location>
        <begin position="318"/>
        <end position="511"/>
    </location>
</feature>
<dbReference type="Gene3D" id="1.10.3780.10">
    <property type="entry name" value="SusD-like"/>
    <property type="match status" value="1"/>
</dbReference>
<dbReference type="Gene3D" id="1.25.40.390">
    <property type="match status" value="1"/>
</dbReference>
<feature type="domain" description="SusD-like N-terminal" evidence="8">
    <location>
        <begin position="84"/>
        <end position="227"/>
    </location>
</feature>